<reference evidence="1" key="2">
    <citation type="journal article" date="2007" name="Science">
        <title>Draft genome sequence of the sexually transmitted pathogen Trichomonas vaginalis.</title>
        <authorList>
            <person name="Carlton J.M."/>
            <person name="Hirt R.P."/>
            <person name="Silva J.C."/>
            <person name="Delcher A.L."/>
            <person name="Schatz M."/>
            <person name="Zhao Q."/>
            <person name="Wortman J.R."/>
            <person name="Bidwell S.L."/>
            <person name="Alsmark U.C.M."/>
            <person name="Besteiro S."/>
            <person name="Sicheritz-Ponten T."/>
            <person name="Noel C.J."/>
            <person name="Dacks J.B."/>
            <person name="Foster P.G."/>
            <person name="Simillion C."/>
            <person name="Van de Peer Y."/>
            <person name="Miranda-Saavedra D."/>
            <person name="Barton G.J."/>
            <person name="Westrop G.D."/>
            <person name="Mueller S."/>
            <person name="Dessi D."/>
            <person name="Fiori P.L."/>
            <person name="Ren Q."/>
            <person name="Paulsen I."/>
            <person name="Zhang H."/>
            <person name="Bastida-Corcuera F.D."/>
            <person name="Simoes-Barbosa A."/>
            <person name="Brown M.T."/>
            <person name="Hayes R.D."/>
            <person name="Mukherjee M."/>
            <person name="Okumura C.Y."/>
            <person name="Schneider R."/>
            <person name="Smith A.J."/>
            <person name="Vanacova S."/>
            <person name="Villalvazo M."/>
            <person name="Haas B.J."/>
            <person name="Pertea M."/>
            <person name="Feldblyum T.V."/>
            <person name="Utterback T.R."/>
            <person name="Shu C.L."/>
            <person name="Osoegawa K."/>
            <person name="de Jong P.J."/>
            <person name="Hrdy I."/>
            <person name="Horvathova L."/>
            <person name="Zubacova Z."/>
            <person name="Dolezal P."/>
            <person name="Malik S.B."/>
            <person name="Logsdon J.M. Jr."/>
            <person name="Henze K."/>
            <person name="Gupta A."/>
            <person name="Wang C.C."/>
            <person name="Dunne R.L."/>
            <person name="Upcroft J.A."/>
            <person name="Upcroft P."/>
            <person name="White O."/>
            <person name="Salzberg S.L."/>
            <person name="Tang P."/>
            <person name="Chiu C.-H."/>
            <person name="Lee Y.-S."/>
            <person name="Embley T.M."/>
            <person name="Coombs G.H."/>
            <person name="Mottram J.C."/>
            <person name="Tachezy J."/>
            <person name="Fraser-Liggett C.M."/>
            <person name="Johnson P.J."/>
        </authorList>
    </citation>
    <scope>NUCLEOTIDE SEQUENCE [LARGE SCALE GENOMIC DNA]</scope>
    <source>
        <strain evidence="1">G3</strain>
    </source>
</reference>
<dbReference type="VEuPathDB" id="TrichDB:TVAG_146600"/>
<evidence type="ECO:0000313" key="1">
    <source>
        <dbReference type="EMBL" id="EAY18917.1"/>
    </source>
</evidence>
<evidence type="ECO:0000313" key="2">
    <source>
        <dbReference type="Proteomes" id="UP000001542"/>
    </source>
</evidence>
<name>A2DKW4_TRIV3</name>
<reference evidence="1" key="1">
    <citation type="submission" date="2006-10" db="EMBL/GenBank/DDBJ databases">
        <authorList>
            <person name="Amadeo P."/>
            <person name="Zhao Q."/>
            <person name="Wortman J."/>
            <person name="Fraser-Liggett C."/>
            <person name="Carlton J."/>
        </authorList>
    </citation>
    <scope>NUCLEOTIDE SEQUENCE</scope>
    <source>
        <strain evidence="1">G3</strain>
    </source>
</reference>
<proteinExistence type="predicted"/>
<protein>
    <submittedName>
        <fullName evidence="1">Uncharacterized protein</fullName>
    </submittedName>
</protein>
<dbReference type="VEuPathDB" id="TrichDB:TVAGG3_0361580"/>
<dbReference type="EMBL" id="DS113213">
    <property type="protein sequence ID" value="EAY18917.1"/>
    <property type="molecule type" value="Genomic_DNA"/>
</dbReference>
<dbReference type="RefSeq" id="XP_001579903.1">
    <property type="nucleotide sequence ID" value="XM_001579853.1"/>
</dbReference>
<dbReference type="Proteomes" id="UP000001542">
    <property type="component" value="Unassembled WGS sequence"/>
</dbReference>
<gene>
    <name evidence="1" type="ORF">TVAG_146600</name>
</gene>
<dbReference type="KEGG" id="tva:5464426"/>
<sequence length="169" mass="19798">MQLQHSCAMNTLVDEESNNLPMSLSRQLQTTNFFSPKTFNNKLAFELDDQDDVFIGLYESKSIGNSIRFKNPFLNRNESLYKVKVFFMFNVQTNNLPLIQHSFPITADLSQLYNFVANSDFVLNREPHNREFNISFNPSWESECLPTTGKLEKFHNLLTHYLTLYVNFH</sequence>
<accession>A2DKW4</accession>
<dbReference type="AlphaFoldDB" id="A2DKW4"/>
<organism evidence="1 2">
    <name type="scientific">Trichomonas vaginalis (strain ATCC PRA-98 / G3)</name>
    <dbReference type="NCBI Taxonomy" id="412133"/>
    <lineage>
        <taxon>Eukaryota</taxon>
        <taxon>Metamonada</taxon>
        <taxon>Parabasalia</taxon>
        <taxon>Trichomonadida</taxon>
        <taxon>Trichomonadidae</taxon>
        <taxon>Trichomonas</taxon>
    </lineage>
</organism>
<keyword evidence="2" id="KW-1185">Reference proteome</keyword>
<dbReference type="InParanoid" id="A2DKW4"/>